<dbReference type="Gene3D" id="2.60.120.200">
    <property type="match status" value="1"/>
</dbReference>
<feature type="signal peptide" evidence="4">
    <location>
        <begin position="1"/>
        <end position="15"/>
    </location>
</feature>
<evidence type="ECO:0000256" key="4">
    <source>
        <dbReference type="SAM" id="SignalP"/>
    </source>
</evidence>
<dbReference type="SUPFAM" id="SSF49899">
    <property type="entry name" value="Concanavalin A-like lectins/glucanases"/>
    <property type="match status" value="1"/>
</dbReference>
<keyword evidence="2" id="KW-1015">Disulfide bond</keyword>
<evidence type="ECO:0000313" key="6">
    <source>
        <dbReference type="EMBL" id="MBO8456463.1"/>
    </source>
</evidence>
<evidence type="ECO:0000256" key="3">
    <source>
        <dbReference type="SAM" id="MobiDB-lite"/>
    </source>
</evidence>
<dbReference type="InterPro" id="IPR024361">
    <property type="entry name" value="BACON"/>
</dbReference>
<gene>
    <name evidence="6" type="ORF">IAC08_08720</name>
</gene>
<evidence type="ECO:0000259" key="5">
    <source>
        <dbReference type="SMART" id="SM00560"/>
    </source>
</evidence>
<feature type="region of interest" description="Disordered" evidence="3">
    <location>
        <begin position="20"/>
        <end position="46"/>
    </location>
</feature>
<evidence type="ECO:0000313" key="7">
    <source>
        <dbReference type="Proteomes" id="UP000823617"/>
    </source>
</evidence>
<dbReference type="Pfam" id="PF13004">
    <property type="entry name" value="BACON"/>
    <property type="match status" value="3"/>
</dbReference>
<dbReference type="Gene3D" id="2.60.40.10">
    <property type="entry name" value="Immunoglobulins"/>
    <property type="match status" value="3"/>
</dbReference>
<reference evidence="6" key="2">
    <citation type="journal article" date="2021" name="PeerJ">
        <title>Extensive microbial diversity within the chicken gut microbiome revealed by metagenomics and culture.</title>
        <authorList>
            <person name="Gilroy R."/>
            <person name="Ravi A."/>
            <person name="Getino M."/>
            <person name="Pursley I."/>
            <person name="Horton D.L."/>
            <person name="Alikhan N.F."/>
            <person name="Baker D."/>
            <person name="Gharbi K."/>
            <person name="Hall N."/>
            <person name="Watson M."/>
            <person name="Adriaenssens E.M."/>
            <person name="Foster-Nyarko E."/>
            <person name="Jarju S."/>
            <person name="Secka A."/>
            <person name="Antonio M."/>
            <person name="Oren A."/>
            <person name="Chaudhuri R.R."/>
            <person name="La Ragione R."/>
            <person name="Hildebrand F."/>
            <person name="Pallen M.J."/>
        </authorList>
    </citation>
    <scope>NUCLEOTIDE SEQUENCE</scope>
    <source>
        <strain evidence="6">B1-3475</strain>
    </source>
</reference>
<name>A0A9D9HMD5_9BACT</name>
<dbReference type="SMART" id="SM00560">
    <property type="entry name" value="LamGL"/>
    <property type="match status" value="1"/>
</dbReference>
<dbReference type="InterPro" id="IPR013783">
    <property type="entry name" value="Ig-like_fold"/>
</dbReference>
<dbReference type="PROSITE" id="PS51257">
    <property type="entry name" value="PROKAR_LIPOPROTEIN"/>
    <property type="match status" value="1"/>
</dbReference>
<sequence length="607" mass="65468">MKKILLLAAALLAFAGCKEKEVQPEPQPQADEISVSPTTRTVGGEGGEVSVTVTSTADWTLASKGNAKYDWVTSSKASGKSGDKVVFKVDPNTDAEKTAEFIFSCGEAQATFTLTSTPQEVVIPTIEVTSEKTVKVGYEKGTFQVTLKVSETVVATDLEAESTGDWITFDGAAAGSSAGTAVMNFSYTENNDEKGREATLTISYPNADSQTVTVNQEGAPATSIVQTSPRDVELGAEAGTLDVTFNISADVDYTKLEGAVGKADWISCKGVSQPEAGKAVVTFEYQANTTSEARTATLAVNYNSQGYGVISVTQKAGDEEPEPVQGDYVAYMKDHCASPAYVSTASEISQIDWNKPDVLKFGKTITVELLVKHDTEFETSGYGKWDGTWVNTIFGIEGLFLIRQGDNKSNYPQWELVYCYSKPTSENPNATAEEKYQSSKGLPGGEWAHLAVVVDGDANKVTLYQNGEEVVSGAINANALDIDFTQIIPGWKQDQSFSLGRSSDNARDFCGAMSEVRLWNRALSQDEIKAAGHFYSVDPASNGLVAYWKMNEGSGTLFHDYTTNGNDLTAYKIIDNTTAAGKYGLDNWEVKFDGWQSELPEVDGFPR</sequence>
<dbReference type="InterPro" id="IPR006558">
    <property type="entry name" value="LamG-like"/>
</dbReference>
<dbReference type="InterPro" id="IPR013320">
    <property type="entry name" value="ConA-like_dom_sf"/>
</dbReference>
<evidence type="ECO:0000256" key="2">
    <source>
        <dbReference type="ARBA" id="ARBA00023157"/>
    </source>
</evidence>
<keyword evidence="1 4" id="KW-0732">Signal</keyword>
<dbReference type="Pfam" id="PF13385">
    <property type="entry name" value="Laminin_G_3"/>
    <property type="match status" value="1"/>
</dbReference>
<accession>A0A9D9HMD5</accession>
<proteinExistence type="predicted"/>
<reference evidence="6" key="1">
    <citation type="submission" date="2020-10" db="EMBL/GenBank/DDBJ databases">
        <authorList>
            <person name="Gilroy R."/>
        </authorList>
    </citation>
    <scope>NUCLEOTIDE SEQUENCE</scope>
    <source>
        <strain evidence="6">B1-3475</strain>
    </source>
</reference>
<dbReference type="Proteomes" id="UP000823617">
    <property type="component" value="Unassembled WGS sequence"/>
</dbReference>
<dbReference type="AlphaFoldDB" id="A0A9D9HMD5"/>
<dbReference type="EMBL" id="JADIMK010000096">
    <property type="protein sequence ID" value="MBO8456463.1"/>
    <property type="molecule type" value="Genomic_DNA"/>
</dbReference>
<feature type="domain" description="LamG-like jellyroll fold" evidence="5">
    <location>
        <begin position="363"/>
        <end position="526"/>
    </location>
</feature>
<dbReference type="GO" id="GO:0004553">
    <property type="term" value="F:hydrolase activity, hydrolyzing O-glycosyl compounds"/>
    <property type="evidence" value="ECO:0007669"/>
    <property type="project" value="UniProtKB-ARBA"/>
</dbReference>
<dbReference type="GO" id="GO:0005975">
    <property type="term" value="P:carbohydrate metabolic process"/>
    <property type="evidence" value="ECO:0007669"/>
    <property type="project" value="UniProtKB-ARBA"/>
</dbReference>
<comment type="caution">
    <text evidence="6">The sequence shown here is derived from an EMBL/GenBank/DDBJ whole genome shotgun (WGS) entry which is preliminary data.</text>
</comment>
<evidence type="ECO:0000256" key="1">
    <source>
        <dbReference type="ARBA" id="ARBA00022729"/>
    </source>
</evidence>
<dbReference type="CDD" id="cd14948">
    <property type="entry name" value="BACON"/>
    <property type="match status" value="3"/>
</dbReference>
<protein>
    <recommendedName>
        <fullName evidence="5">LamG-like jellyroll fold domain-containing protein</fullName>
    </recommendedName>
</protein>
<organism evidence="6 7">
    <name type="scientific">Candidatus Cryptobacteroides intestinigallinarum</name>
    <dbReference type="NCBI Taxonomy" id="2840767"/>
    <lineage>
        <taxon>Bacteria</taxon>
        <taxon>Pseudomonadati</taxon>
        <taxon>Bacteroidota</taxon>
        <taxon>Bacteroidia</taxon>
        <taxon>Bacteroidales</taxon>
        <taxon>Candidatus Cryptobacteroides</taxon>
    </lineage>
</organism>
<feature type="chain" id="PRO_5038365848" description="LamG-like jellyroll fold domain-containing protein" evidence="4">
    <location>
        <begin position="16"/>
        <end position="607"/>
    </location>
</feature>